<comment type="caution">
    <text evidence="4">The sequence shown here is derived from an EMBL/GenBank/DDBJ whole genome shotgun (WGS) entry which is preliminary data.</text>
</comment>
<feature type="coiled-coil region" evidence="1">
    <location>
        <begin position="73"/>
        <end position="100"/>
    </location>
</feature>
<protein>
    <recommendedName>
        <fullName evidence="6">Secreted protein</fullName>
    </recommendedName>
</protein>
<dbReference type="Proteomes" id="UP001500707">
    <property type="component" value="Unassembled WGS sequence"/>
</dbReference>
<feature type="transmembrane region" description="Helical" evidence="3">
    <location>
        <begin position="12"/>
        <end position="40"/>
    </location>
</feature>
<sequence length="148" mass="16309">MGQVREGARLGASAVVGVIGLAVLYVIGAFAFGGAGWITAPFRGEAEKRENTVGSGEFRQTTYEQFFDLCEAVQNAEGTIQALQEERKAASETRKTQIDQSITALKATRIESVNEYNSKARQEHRAPFRDKDLPYRLDSDAERTTCTD</sequence>
<evidence type="ECO:0000256" key="1">
    <source>
        <dbReference type="SAM" id="Coils"/>
    </source>
</evidence>
<keyword evidence="3" id="KW-1133">Transmembrane helix</keyword>
<evidence type="ECO:0000313" key="4">
    <source>
        <dbReference type="EMBL" id="GAA3544945.1"/>
    </source>
</evidence>
<keyword evidence="1" id="KW-0175">Coiled coil</keyword>
<keyword evidence="3" id="KW-0812">Transmembrane</keyword>
<evidence type="ECO:0000256" key="2">
    <source>
        <dbReference type="SAM" id="MobiDB-lite"/>
    </source>
</evidence>
<reference evidence="5" key="1">
    <citation type="journal article" date="2019" name="Int. J. Syst. Evol. Microbiol.">
        <title>The Global Catalogue of Microorganisms (GCM) 10K type strain sequencing project: providing services to taxonomists for standard genome sequencing and annotation.</title>
        <authorList>
            <consortium name="The Broad Institute Genomics Platform"/>
            <consortium name="The Broad Institute Genome Sequencing Center for Infectious Disease"/>
            <person name="Wu L."/>
            <person name="Ma J."/>
        </authorList>
    </citation>
    <scope>NUCLEOTIDE SEQUENCE [LARGE SCALE GENOMIC DNA]</scope>
    <source>
        <strain evidence="5">JCM 17656</strain>
    </source>
</reference>
<feature type="region of interest" description="Disordered" evidence="2">
    <location>
        <begin position="116"/>
        <end position="148"/>
    </location>
</feature>
<gene>
    <name evidence="4" type="ORF">GCM10022295_28620</name>
</gene>
<evidence type="ECO:0008006" key="6">
    <source>
        <dbReference type="Google" id="ProtNLM"/>
    </source>
</evidence>
<evidence type="ECO:0000313" key="5">
    <source>
        <dbReference type="Proteomes" id="UP001500707"/>
    </source>
</evidence>
<accession>A0ABP6W4S0</accession>
<keyword evidence="3" id="KW-0472">Membrane</keyword>
<keyword evidence="5" id="KW-1185">Reference proteome</keyword>
<dbReference type="EMBL" id="BAABCE010000005">
    <property type="protein sequence ID" value="GAA3544945.1"/>
    <property type="molecule type" value="Genomic_DNA"/>
</dbReference>
<organism evidence="4 5">
    <name type="scientific">Streptomyces osmaniensis</name>
    <dbReference type="NCBI Taxonomy" id="593134"/>
    <lineage>
        <taxon>Bacteria</taxon>
        <taxon>Bacillati</taxon>
        <taxon>Actinomycetota</taxon>
        <taxon>Actinomycetes</taxon>
        <taxon>Kitasatosporales</taxon>
        <taxon>Streptomycetaceae</taxon>
        <taxon>Streptomyces</taxon>
    </lineage>
</organism>
<feature type="compositionally biased region" description="Basic and acidic residues" evidence="2">
    <location>
        <begin position="118"/>
        <end position="148"/>
    </location>
</feature>
<evidence type="ECO:0000256" key="3">
    <source>
        <dbReference type="SAM" id="Phobius"/>
    </source>
</evidence>
<proteinExistence type="predicted"/>
<name>A0ABP6W4S0_9ACTN</name>